<comment type="caution">
    <text evidence="1">The sequence shown here is derived from an EMBL/GenBank/DDBJ whole genome shotgun (WGS) entry which is preliminary data.</text>
</comment>
<keyword evidence="2" id="KW-1185">Reference proteome</keyword>
<protein>
    <submittedName>
        <fullName evidence="1">Uncharacterized protein</fullName>
    </submittedName>
</protein>
<evidence type="ECO:0000313" key="1">
    <source>
        <dbReference type="EMBL" id="KAG0424213.1"/>
    </source>
</evidence>
<name>A0AC60PSW0_IXOPE</name>
<dbReference type="EMBL" id="JABSTQ010010001">
    <property type="protein sequence ID" value="KAG0424213.1"/>
    <property type="molecule type" value="Genomic_DNA"/>
</dbReference>
<evidence type="ECO:0000313" key="2">
    <source>
        <dbReference type="Proteomes" id="UP000805193"/>
    </source>
</evidence>
<gene>
    <name evidence="1" type="ORF">HPB47_000008</name>
</gene>
<dbReference type="Proteomes" id="UP000805193">
    <property type="component" value="Unassembled WGS sequence"/>
</dbReference>
<proteinExistence type="predicted"/>
<accession>A0AC60PSW0</accession>
<reference evidence="1 2" key="1">
    <citation type="journal article" date="2020" name="Cell">
        <title>Large-Scale Comparative Analyses of Tick Genomes Elucidate Their Genetic Diversity and Vector Capacities.</title>
        <authorList>
            <consortium name="Tick Genome and Microbiome Consortium (TIGMIC)"/>
            <person name="Jia N."/>
            <person name="Wang J."/>
            <person name="Shi W."/>
            <person name="Du L."/>
            <person name="Sun Y."/>
            <person name="Zhan W."/>
            <person name="Jiang J.F."/>
            <person name="Wang Q."/>
            <person name="Zhang B."/>
            <person name="Ji P."/>
            <person name="Bell-Sakyi L."/>
            <person name="Cui X.M."/>
            <person name="Yuan T.T."/>
            <person name="Jiang B.G."/>
            <person name="Yang W.F."/>
            <person name="Lam T.T."/>
            <person name="Chang Q.C."/>
            <person name="Ding S.J."/>
            <person name="Wang X.J."/>
            <person name="Zhu J.G."/>
            <person name="Ruan X.D."/>
            <person name="Zhao L."/>
            <person name="Wei J.T."/>
            <person name="Ye R.Z."/>
            <person name="Que T.C."/>
            <person name="Du C.H."/>
            <person name="Zhou Y.H."/>
            <person name="Cheng J.X."/>
            <person name="Dai P.F."/>
            <person name="Guo W.B."/>
            <person name="Han X.H."/>
            <person name="Huang E.J."/>
            <person name="Li L.F."/>
            <person name="Wei W."/>
            <person name="Gao Y.C."/>
            <person name="Liu J.Z."/>
            <person name="Shao H.Z."/>
            <person name="Wang X."/>
            <person name="Wang C.C."/>
            <person name="Yang T.C."/>
            <person name="Huo Q.B."/>
            <person name="Li W."/>
            <person name="Chen H.Y."/>
            <person name="Chen S.E."/>
            <person name="Zhou L.G."/>
            <person name="Ni X.B."/>
            <person name="Tian J.H."/>
            <person name="Sheng Y."/>
            <person name="Liu T."/>
            <person name="Pan Y.S."/>
            <person name="Xia L.Y."/>
            <person name="Li J."/>
            <person name="Zhao F."/>
            <person name="Cao W.C."/>
        </authorList>
    </citation>
    <scope>NUCLEOTIDE SEQUENCE [LARGE SCALE GENOMIC DNA]</scope>
    <source>
        <strain evidence="1">Iper-2018</strain>
    </source>
</reference>
<sequence length="326" mass="37231">MAGNQRRGRASSALKWDSNSTKQAAPGRKPLADPTSVSQVLVMVGLHICRRVVLVQPSVKVPVYLGILLFGSIMCDFFPIPRSYLSRKDNVFNVYFVKLAWGWTLITVGLFLALSSWVYCCGDRALIRRHLSRLAVGTAVWFFTTNFFVVFESYTGYCSSEKYATRQLCVRNGYRWLGFDISGHAFLLIYCNLLIMEEAKSLCGWERIGEMIRNEKYDDDSPLKDVAEHHLVVLRDSYPKLTPYVRLMFVAMTLLSILWDVMLVCTVVYFHTMVQKALGGVIAIVLWFLTYRVWYTSQWSPGLPGKGLYRYGDIVRRSWKASGSKS</sequence>
<organism evidence="1 2">
    <name type="scientific">Ixodes persulcatus</name>
    <name type="common">Taiga tick</name>
    <dbReference type="NCBI Taxonomy" id="34615"/>
    <lineage>
        <taxon>Eukaryota</taxon>
        <taxon>Metazoa</taxon>
        <taxon>Ecdysozoa</taxon>
        <taxon>Arthropoda</taxon>
        <taxon>Chelicerata</taxon>
        <taxon>Arachnida</taxon>
        <taxon>Acari</taxon>
        <taxon>Parasitiformes</taxon>
        <taxon>Ixodida</taxon>
        <taxon>Ixodoidea</taxon>
        <taxon>Ixodidae</taxon>
        <taxon>Ixodinae</taxon>
        <taxon>Ixodes</taxon>
    </lineage>
</organism>